<dbReference type="EMBL" id="JAHXZJ010002237">
    <property type="protein sequence ID" value="KAH0546105.1"/>
    <property type="molecule type" value="Genomic_DNA"/>
</dbReference>
<dbReference type="InterPro" id="IPR028082">
    <property type="entry name" value="Peripla_BP_I"/>
</dbReference>
<evidence type="ECO:0000313" key="1">
    <source>
        <dbReference type="EMBL" id="KAH0546105.1"/>
    </source>
</evidence>
<proteinExistence type="predicted"/>
<reference evidence="1 2" key="1">
    <citation type="journal article" date="2021" name="J. Hered.">
        <title>A chromosome-level genome assembly of the parasitoid wasp, Cotesia glomerata (Hymenoptera: Braconidae).</title>
        <authorList>
            <person name="Pinto B.J."/>
            <person name="Weis J.J."/>
            <person name="Gamble T."/>
            <person name="Ode P.J."/>
            <person name="Paul R."/>
            <person name="Zaspel J.M."/>
        </authorList>
    </citation>
    <scope>NUCLEOTIDE SEQUENCE [LARGE SCALE GENOMIC DNA]</scope>
    <source>
        <strain evidence="1">CgM1</strain>
    </source>
</reference>
<organism evidence="1 2">
    <name type="scientific">Cotesia glomerata</name>
    <name type="common">Lepidopteran parasitic wasp</name>
    <name type="synonym">Apanteles glomeratus</name>
    <dbReference type="NCBI Taxonomy" id="32391"/>
    <lineage>
        <taxon>Eukaryota</taxon>
        <taxon>Metazoa</taxon>
        <taxon>Ecdysozoa</taxon>
        <taxon>Arthropoda</taxon>
        <taxon>Hexapoda</taxon>
        <taxon>Insecta</taxon>
        <taxon>Pterygota</taxon>
        <taxon>Neoptera</taxon>
        <taxon>Endopterygota</taxon>
        <taxon>Hymenoptera</taxon>
        <taxon>Apocrita</taxon>
        <taxon>Ichneumonoidea</taxon>
        <taxon>Braconidae</taxon>
        <taxon>Microgastrinae</taxon>
        <taxon>Cotesia</taxon>
    </lineage>
</organism>
<evidence type="ECO:0000313" key="2">
    <source>
        <dbReference type="Proteomes" id="UP000826195"/>
    </source>
</evidence>
<accession>A0AAV7I7J4</accession>
<comment type="caution">
    <text evidence="1">The sequence shown here is derived from an EMBL/GenBank/DDBJ whole genome shotgun (WGS) entry which is preliminary data.</text>
</comment>
<sequence>MNRHPILFSRRLIPAREARTRLLFFIIHWECELQCISGSRRNSRRLALAQISGADYSGPEMALRWLLLALIATHTNALPDIIRIGGLFHQSDDKQGVAFRYAVEKINANRDILPKSRLSAQIEQISPQDSFHASKRGEYLSCNLLKSIVIQVC</sequence>
<gene>
    <name evidence="1" type="ORF">KQX54_006600</name>
</gene>
<keyword evidence="2" id="KW-1185">Reference proteome</keyword>
<dbReference type="SUPFAM" id="SSF53822">
    <property type="entry name" value="Periplasmic binding protein-like I"/>
    <property type="match status" value="1"/>
</dbReference>
<name>A0AAV7I7J4_COTGL</name>
<dbReference type="AlphaFoldDB" id="A0AAV7I7J4"/>
<dbReference type="Proteomes" id="UP000826195">
    <property type="component" value="Unassembled WGS sequence"/>
</dbReference>
<protein>
    <submittedName>
        <fullName evidence="1">Uncharacterized protein</fullName>
    </submittedName>
</protein>
<dbReference type="Gene3D" id="3.40.50.2300">
    <property type="match status" value="1"/>
</dbReference>